<gene>
    <name evidence="3" type="ORF">WH96_20195</name>
</gene>
<dbReference type="PANTHER" id="PTHR46401:SF2">
    <property type="entry name" value="GLYCOSYLTRANSFERASE WBBK-RELATED"/>
    <property type="match status" value="1"/>
</dbReference>
<dbReference type="RefSeq" id="WP_047766063.1">
    <property type="nucleotide sequence ID" value="NZ_LAQL01000024.1"/>
</dbReference>
<dbReference type="STRING" id="1489064.WH96_20195"/>
<evidence type="ECO:0000313" key="3">
    <source>
        <dbReference type="EMBL" id="KLN58948.1"/>
    </source>
</evidence>
<name>A0A0H2M9H8_9PROT</name>
<dbReference type="CDD" id="cd03801">
    <property type="entry name" value="GT4_PimA-like"/>
    <property type="match status" value="1"/>
</dbReference>
<dbReference type="Pfam" id="PF00534">
    <property type="entry name" value="Glycos_transf_1"/>
    <property type="match status" value="1"/>
</dbReference>
<dbReference type="Proteomes" id="UP000035444">
    <property type="component" value="Unassembled WGS sequence"/>
</dbReference>
<accession>A0A0H2M9H8</accession>
<evidence type="ECO:0000313" key="4">
    <source>
        <dbReference type="Proteomes" id="UP000035444"/>
    </source>
</evidence>
<evidence type="ECO:0000256" key="1">
    <source>
        <dbReference type="ARBA" id="ARBA00022679"/>
    </source>
</evidence>
<dbReference type="SUPFAM" id="SSF53756">
    <property type="entry name" value="UDP-Glycosyltransferase/glycogen phosphorylase"/>
    <property type="match status" value="1"/>
</dbReference>
<dbReference type="GO" id="GO:0009103">
    <property type="term" value="P:lipopolysaccharide biosynthetic process"/>
    <property type="evidence" value="ECO:0007669"/>
    <property type="project" value="TreeGrafter"/>
</dbReference>
<dbReference type="PANTHER" id="PTHR46401">
    <property type="entry name" value="GLYCOSYLTRANSFERASE WBBK-RELATED"/>
    <property type="match status" value="1"/>
</dbReference>
<evidence type="ECO:0000259" key="2">
    <source>
        <dbReference type="Pfam" id="PF00534"/>
    </source>
</evidence>
<sequence>MLFHILPTLIDGPYGGGNQFAKALRLCFLRNNHYADNIDDATILLFNGYPFRDLESFSRACKWKQQKPESRLIITRLDGPIARGRHNPQADSFDCILYEFSDMVSDGIVIQSHWSYEQMSLHPLAPKCPSVVIGNAPNPNIFYPPQKSISCNGKIKVISSSWSANPHKGFDTYLWLDKNIDFGKFEFSIVAPTNYKYDNIRVLAPVNQEALASLLRESDAYITASRIESCSNAALEALHCGLPVIAPNDSSHPEFMPSGELLFNAKEDIPKILESLSDNLEKYKKDIVVASIDDIARQYIEFARELFLTPPKRISTSDLKLFLLDNNLSVNVFHIMKKTIKQQIKNAISRR</sequence>
<comment type="caution">
    <text evidence="3">The sequence shown here is derived from an EMBL/GenBank/DDBJ whole genome shotgun (WGS) entry which is preliminary data.</text>
</comment>
<dbReference type="AlphaFoldDB" id="A0A0H2M9H8"/>
<dbReference type="Gene3D" id="3.40.50.2000">
    <property type="entry name" value="Glycogen Phosphorylase B"/>
    <property type="match status" value="1"/>
</dbReference>
<proteinExistence type="predicted"/>
<dbReference type="GO" id="GO:0016757">
    <property type="term" value="F:glycosyltransferase activity"/>
    <property type="evidence" value="ECO:0007669"/>
    <property type="project" value="InterPro"/>
</dbReference>
<keyword evidence="4" id="KW-1185">Reference proteome</keyword>
<protein>
    <recommendedName>
        <fullName evidence="2">Glycosyl transferase family 1 domain-containing protein</fullName>
    </recommendedName>
</protein>
<dbReference type="InterPro" id="IPR001296">
    <property type="entry name" value="Glyco_trans_1"/>
</dbReference>
<feature type="domain" description="Glycosyl transferase family 1" evidence="2">
    <location>
        <begin position="198"/>
        <end position="281"/>
    </location>
</feature>
<reference evidence="3 4" key="1">
    <citation type="submission" date="2015-03" db="EMBL/GenBank/DDBJ databases">
        <title>Genome Sequence of Kiloniella spongiae MEBiC09566, isolated from a marine sponge.</title>
        <authorList>
            <person name="Shao Z."/>
            <person name="Wang L."/>
            <person name="Li X."/>
        </authorList>
    </citation>
    <scope>NUCLEOTIDE SEQUENCE [LARGE SCALE GENOMIC DNA]</scope>
    <source>
        <strain evidence="3 4">MEBiC09566</strain>
    </source>
</reference>
<dbReference type="OrthoDB" id="5509989at2"/>
<dbReference type="EMBL" id="LAQL01000024">
    <property type="protein sequence ID" value="KLN58948.1"/>
    <property type="molecule type" value="Genomic_DNA"/>
</dbReference>
<organism evidence="3 4">
    <name type="scientific">Kiloniella spongiae</name>
    <dbReference type="NCBI Taxonomy" id="1489064"/>
    <lineage>
        <taxon>Bacteria</taxon>
        <taxon>Pseudomonadati</taxon>
        <taxon>Pseudomonadota</taxon>
        <taxon>Alphaproteobacteria</taxon>
        <taxon>Rhodospirillales</taxon>
        <taxon>Kiloniellaceae</taxon>
        <taxon>Kiloniella</taxon>
    </lineage>
</organism>
<keyword evidence="1" id="KW-0808">Transferase</keyword>